<evidence type="ECO:0000256" key="2">
    <source>
        <dbReference type="ARBA" id="ARBA00023125"/>
    </source>
</evidence>
<dbReference type="Gene3D" id="3.40.50.10490">
    <property type="entry name" value="Glucose-6-phosphate isomerase like protein, domain 1"/>
    <property type="match status" value="1"/>
</dbReference>
<keyword evidence="7" id="KW-1185">Reference proteome</keyword>
<name>A0A023DH35_9BACL</name>
<dbReference type="Pfam" id="PF01418">
    <property type="entry name" value="HTH_6"/>
    <property type="match status" value="1"/>
</dbReference>
<proteinExistence type="predicted"/>
<keyword evidence="3" id="KW-0804">Transcription</keyword>
<dbReference type="InterPro" id="IPR046348">
    <property type="entry name" value="SIS_dom_sf"/>
</dbReference>
<feature type="domain" description="SIS" evidence="5">
    <location>
        <begin position="103"/>
        <end position="242"/>
    </location>
</feature>
<evidence type="ECO:0000313" key="7">
    <source>
        <dbReference type="Proteomes" id="UP000023561"/>
    </source>
</evidence>
<evidence type="ECO:0000256" key="3">
    <source>
        <dbReference type="ARBA" id="ARBA00023163"/>
    </source>
</evidence>
<dbReference type="PANTHER" id="PTHR30514:SF1">
    <property type="entry name" value="HTH-TYPE TRANSCRIPTIONAL REGULATOR HEXR-RELATED"/>
    <property type="match status" value="1"/>
</dbReference>
<dbReference type="SUPFAM" id="SSF46689">
    <property type="entry name" value="Homeodomain-like"/>
    <property type="match status" value="1"/>
</dbReference>
<dbReference type="RefSeq" id="WP_017437632.1">
    <property type="nucleotide sequence ID" value="NZ_BAWO01000047.1"/>
</dbReference>
<evidence type="ECO:0000259" key="4">
    <source>
        <dbReference type="PROSITE" id="PS51071"/>
    </source>
</evidence>
<dbReference type="InterPro" id="IPR047640">
    <property type="entry name" value="RpiR-like"/>
</dbReference>
<protein>
    <recommendedName>
        <fullName evidence="8">RpiR family transcriptional regulator</fullName>
    </recommendedName>
</protein>
<dbReference type="InterPro" id="IPR001347">
    <property type="entry name" value="SIS_dom"/>
</dbReference>
<keyword evidence="1" id="KW-0805">Transcription regulation</keyword>
<dbReference type="PROSITE" id="PS51464">
    <property type="entry name" value="SIS"/>
    <property type="match status" value="1"/>
</dbReference>
<dbReference type="GeneID" id="301191467"/>
<evidence type="ECO:0000259" key="5">
    <source>
        <dbReference type="PROSITE" id="PS51464"/>
    </source>
</evidence>
<dbReference type="Proteomes" id="UP000023561">
    <property type="component" value="Unassembled WGS sequence"/>
</dbReference>
<dbReference type="InterPro" id="IPR009057">
    <property type="entry name" value="Homeodomain-like_sf"/>
</dbReference>
<evidence type="ECO:0008006" key="8">
    <source>
        <dbReference type="Google" id="ProtNLM"/>
    </source>
</evidence>
<dbReference type="GO" id="GO:1901135">
    <property type="term" value="P:carbohydrate derivative metabolic process"/>
    <property type="evidence" value="ECO:0007669"/>
    <property type="project" value="InterPro"/>
</dbReference>
<evidence type="ECO:0000313" key="6">
    <source>
        <dbReference type="EMBL" id="GAJ40590.1"/>
    </source>
</evidence>
<dbReference type="InterPro" id="IPR036388">
    <property type="entry name" value="WH-like_DNA-bd_sf"/>
</dbReference>
<reference evidence="6 7" key="1">
    <citation type="submission" date="2014-04" db="EMBL/GenBank/DDBJ databases">
        <title>Whole genome shotgun sequence of Geobacillus caldoxylosilyticus NBRC 107762.</title>
        <authorList>
            <person name="Hosoyama A."/>
            <person name="Hosoyama Y."/>
            <person name="Katano-Makiyama Y."/>
            <person name="Tsuchikane K."/>
            <person name="Ohji S."/>
            <person name="Ichikawa N."/>
            <person name="Yamazoe A."/>
            <person name="Fujita N."/>
        </authorList>
    </citation>
    <scope>NUCLEOTIDE SEQUENCE [LARGE SCALE GENOMIC DNA]</scope>
    <source>
        <strain evidence="6 7">NBRC 107762</strain>
    </source>
</reference>
<comment type="caution">
    <text evidence="6">The sequence shown here is derived from an EMBL/GenBank/DDBJ whole genome shotgun (WGS) entry which is preliminary data.</text>
</comment>
<sequence>MKFEEKVQFYADKLNDTEDQIVEYILQHRHEVTNMSIQKLAENLYTVPNTIVRLAKKLGYKGFSELKAALVLENQAEMVQMTEVPLHILKTYEMMDIDTIDVAVRKMHESKRVLFYGIGDSAYFCEMMAKNLRCVGKQAEFFTQRHDMIYSADRCDQKDLLFVISLSGETKQVLEAVTIAKQRGVFIISMTHLSENSLANLADLRLYCWAPKQFLNKYDITDRTSLLIMLRKISERYWQMYG</sequence>
<dbReference type="Gene3D" id="1.10.10.10">
    <property type="entry name" value="Winged helix-like DNA-binding domain superfamily/Winged helix DNA-binding domain"/>
    <property type="match status" value="1"/>
</dbReference>
<dbReference type="GO" id="GO:0003700">
    <property type="term" value="F:DNA-binding transcription factor activity"/>
    <property type="evidence" value="ECO:0007669"/>
    <property type="project" value="InterPro"/>
</dbReference>
<dbReference type="InterPro" id="IPR035472">
    <property type="entry name" value="RpiR-like_SIS"/>
</dbReference>
<accession>A0A023DH35</accession>
<dbReference type="OrthoDB" id="6590756at2"/>
<dbReference type="GO" id="GO:0003677">
    <property type="term" value="F:DNA binding"/>
    <property type="evidence" value="ECO:0007669"/>
    <property type="project" value="UniProtKB-KW"/>
</dbReference>
<dbReference type="PANTHER" id="PTHR30514">
    <property type="entry name" value="GLUCOKINASE"/>
    <property type="match status" value="1"/>
</dbReference>
<dbReference type="PROSITE" id="PS51071">
    <property type="entry name" value="HTH_RPIR"/>
    <property type="match status" value="1"/>
</dbReference>
<dbReference type="GO" id="GO:0097367">
    <property type="term" value="F:carbohydrate derivative binding"/>
    <property type="evidence" value="ECO:0007669"/>
    <property type="project" value="InterPro"/>
</dbReference>
<dbReference type="AlphaFoldDB" id="A0A023DH35"/>
<feature type="domain" description="HTH rpiR-type" evidence="4">
    <location>
        <begin position="1"/>
        <end position="77"/>
    </location>
</feature>
<gene>
    <name evidence="6" type="ORF">GCA01S_047_00130</name>
</gene>
<dbReference type="Pfam" id="PF01380">
    <property type="entry name" value="SIS"/>
    <property type="match status" value="1"/>
</dbReference>
<organism evidence="6 7">
    <name type="scientific">Parageobacillus caldoxylosilyticus NBRC 107762</name>
    <dbReference type="NCBI Taxonomy" id="1220594"/>
    <lineage>
        <taxon>Bacteria</taxon>
        <taxon>Bacillati</taxon>
        <taxon>Bacillota</taxon>
        <taxon>Bacilli</taxon>
        <taxon>Bacillales</taxon>
        <taxon>Anoxybacillaceae</taxon>
        <taxon>Saccharococcus</taxon>
    </lineage>
</organism>
<keyword evidence="2" id="KW-0238">DNA-binding</keyword>
<dbReference type="SUPFAM" id="SSF53697">
    <property type="entry name" value="SIS domain"/>
    <property type="match status" value="1"/>
</dbReference>
<evidence type="ECO:0000256" key="1">
    <source>
        <dbReference type="ARBA" id="ARBA00023015"/>
    </source>
</evidence>
<dbReference type="InterPro" id="IPR000281">
    <property type="entry name" value="HTH_RpiR"/>
</dbReference>
<dbReference type="CDD" id="cd05013">
    <property type="entry name" value="SIS_RpiR"/>
    <property type="match status" value="1"/>
</dbReference>
<dbReference type="EMBL" id="BAWO01000047">
    <property type="protein sequence ID" value="GAJ40590.1"/>
    <property type="molecule type" value="Genomic_DNA"/>
</dbReference>